<evidence type="ECO:0000256" key="5">
    <source>
        <dbReference type="ARBA" id="ARBA00023180"/>
    </source>
</evidence>
<evidence type="ECO:0000313" key="8">
    <source>
        <dbReference type="Proteomes" id="UP001150925"/>
    </source>
</evidence>
<evidence type="ECO:0000256" key="4">
    <source>
        <dbReference type="ARBA" id="ARBA00023002"/>
    </source>
</evidence>
<evidence type="ECO:0000259" key="6">
    <source>
        <dbReference type="Pfam" id="PF07156"/>
    </source>
</evidence>
<keyword evidence="4" id="KW-0560">Oxidoreductase</keyword>
<dbReference type="GO" id="GO:0030327">
    <property type="term" value="P:prenylated protein catabolic process"/>
    <property type="evidence" value="ECO:0007669"/>
    <property type="project" value="TreeGrafter"/>
</dbReference>
<dbReference type="InterPro" id="IPR017046">
    <property type="entry name" value="Prenylcysteine_Oxase1"/>
</dbReference>
<organism evidence="7 8">
    <name type="scientific">Dispira parvispora</name>
    <dbReference type="NCBI Taxonomy" id="1520584"/>
    <lineage>
        <taxon>Eukaryota</taxon>
        <taxon>Fungi</taxon>
        <taxon>Fungi incertae sedis</taxon>
        <taxon>Zoopagomycota</taxon>
        <taxon>Kickxellomycotina</taxon>
        <taxon>Dimargaritomycetes</taxon>
        <taxon>Dimargaritales</taxon>
        <taxon>Dimargaritaceae</taxon>
        <taxon>Dispira</taxon>
    </lineage>
</organism>
<evidence type="ECO:0000313" key="7">
    <source>
        <dbReference type="EMBL" id="KAJ1956154.1"/>
    </source>
</evidence>
<gene>
    <name evidence="7" type="ORF">IWQ62_005368</name>
</gene>
<reference evidence="7" key="1">
    <citation type="submission" date="2022-07" db="EMBL/GenBank/DDBJ databases">
        <title>Phylogenomic reconstructions and comparative analyses of Kickxellomycotina fungi.</title>
        <authorList>
            <person name="Reynolds N.K."/>
            <person name="Stajich J.E."/>
            <person name="Barry K."/>
            <person name="Grigoriev I.V."/>
            <person name="Crous P."/>
            <person name="Smith M.E."/>
        </authorList>
    </citation>
    <scope>NUCLEOTIDE SEQUENCE</scope>
    <source>
        <strain evidence="7">RSA 1196</strain>
    </source>
</reference>
<feature type="domain" description="Prenylcysteine lyase" evidence="6">
    <location>
        <begin position="39"/>
        <end position="133"/>
    </location>
</feature>
<dbReference type="InterPro" id="IPR010795">
    <property type="entry name" value="Prenylcys_lyase"/>
</dbReference>
<dbReference type="GO" id="GO:0030328">
    <property type="term" value="P:prenylcysteine catabolic process"/>
    <property type="evidence" value="ECO:0007669"/>
    <property type="project" value="InterPro"/>
</dbReference>
<dbReference type="EMBL" id="JANBPY010002180">
    <property type="protein sequence ID" value="KAJ1956154.1"/>
    <property type="molecule type" value="Genomic_DNA"/>
</dbReference>
<sequence>MKVAADKDVVPFNSISVLRVLSDKDAQKYCDKNKCDWTDKKRPVTITKIFSPQEMSDDSLGKLYSARFWTYRHTWKAYPKLVPRELADFPPVVLDKGVFYPNSFEPFISTMETSMVSSANAAQLVVKHLTGQSVDRIGNGPIFAETKAKWWWPW</sequence>
<name>A0A9W8AKK5_9FUNG</name>
<comment type="caution">
    <text evidence="7">The sequence shown here is derived from an EMBL/GenBank/DDBJ whole genome shotgun (WGS) entry which is preliminary data.</text>
</comment>
<keyword evidence="8" id="KW-1185">Reference proteome</keyword>
<dbReference type="Proteomes" id="UP001150925">
    <property type="component" value="Unassembled WGS sequence"/>
</dbReference>
<dbReference type="Pfam" id="PF07156">
    <property type="entry name" value="Prenylcys_lyase"/>
    <property type="match status" value="1"/>
</dbReference>
<evidence type="ECO:0000256" key="2">
    <source>
        <dbReference type="ARBA" id="ARBA00022630"/>
    </source>
</evidence>
<protein>
    <recommendedName>
        <fullName evidence="6">Prenylcysteine lyase domain-containing protein</fullName>
    </recommendedName>
</protein>
<dbReference type="AlphaFoldDB" id="A0A9W8AKK5"/>
<evidence type="ECO:0000256" key="3">
    <source>
        <dbReference type="ARBA" id="ARBA00022827"/>
    </source>
</evidence>
<dbReference type="PANTHER" id="PTHR15944">
    <property type="entry name" value="FARNESYLCYSTEINE LYASE"/>
    <property type="match status" value="1"/>
</dbReference>
<accession>A0A9W8AKK5</accession>
<evidence type="ECO:0000256" key="1">
    <source>
        <dbReference type="ARBA" id="ARBA00001974"/>
    </source>
</evidence>
<keyword evidence="3" id="KW-0274">FAD</keyword>
<dbReference type="GO" id="GO:0001735">
    <property type="term" value="F:prenylcysteine oxidase activity"/>
    <property type="evidence" value="ECO:0007669"/>
    <property type="project" value="InterPro"/>
</dbReference>
<proteinExistence type="predicted"/>
<comment type="cofactor">
    <cofactor evidence="1">
        <name>FAD</name>
        <dbReference type="ChEBI" id="CHEBI:57692"/>
    </cofactor>
</comment>
<keyword evidence="5" id="KW-0325">Glycoprotein</keyword>
<keyword evidence="2" id="KW-0285">Flavoprotein</keyword>
<dbReference type="OrthoDB" id="437369at2759"/>
<dbReference type="PANTHER" id="PTHR15944:SF0">
    <property type="entry name" value="PRENYLCYSTEINE LYASE DOMAIN-CONTAINING PROTEIN"/>
    <property type="match status" value="1"/>
</dbReference>